<dbReference type="OMA" id="YTTIAVE"/>
<dbReference type="OrthoDB" id="1708042at2"/>
<dbReference type="Pfam" id="PF03698">
    <property type="entry name" value="UPF0180"/>
    <property type="match status" value="1"/>
</dbReference>
<name>A0A098AZ43_DESHA</name>
<dbReference type="RefSeq" id="WP_005812057.1">
    <property type="nucleotide sequence ID" value="NZ_CABKQQ010000036.1"/>
</dbReference>
<sequence length="80" mass="8838">MMYKKIAVENGLTNVVQELHTAGFHTMPLEEEPLRNISAVVVKGDGTDILAEEAQFHVPVVHASGRSAEEIVEILRDRLS</sequence>
<evidence type="ECO:0000313" key="3">
    <source>
        <dbReference type="Proteomes" id="UP000054623"/>
    </source>
</evidence>
<dbReference type="EMBL" id="LOCK01000028">
    <property type="protein sequence ID" value="KTE91277.1"/>
    <property type="molecule type" value="Genomic_DNA"/>
</dbReference>
<gene>
    <name evidence="2" type="ORF">AT727_06695</name>
    <name evidence="1" type="ORF">DPCES_2007</name>
</gene>
<dbReference type="Proteomes" id="UP000054623">
    <property type="component" value="Unassembled WGS sequence"/>
</dbReference>
<proteinExistence type="predicted"/>
<dbReference type="AlphaFoldDB" id="A0A098AZ43"/>
<evidence type="ECO:0000313" key="2">
    <source>
        <dbReference type="EMBL" id="KTE91277.1"/>
    </source>
</evidence>
<protein>
    <submittedName>
        <fullName evidence="1">UPF0180 family protein</fullName>
    </submittedName>
</protein>
<organism evidence="1">
    <name type="scientific">Desulfitobacterium hafniense</name>
    <name type="common">Desulfitobacterium frappieri</name>
    <dbReference type="NCBI Taxonomy" id="49338"/>
    <lineage>
        <taxon>Bacteria</taxon>
        <taxon>Bacillati</taxon>
        <taxon>Bacillota</taxon>
        <taxon>Clostridia</taxon>
        <taxon>Eubacteriales</taxon>
        <taxon>Desulfitobacteriaceae</taxon>
        <taxon>Desulfitobacterium</taxon>
    </lineage>
</organism>
<dbReference type="EMBL" id="LK996017">
    <property type="protein sequence ID" value="CDX01894.1"/>
    <property type="molecule type" value="Genomic_DNA"/>
</dbReference>
<dbReference type="InterPro" id="IPR005370">
    <property type="entry name" value="UPF0180"/>
</dbReference>
<reference evidence="2 3" key="2">
    <citation type="submission" date="2015-12" db="EMBL/GenBank/DDBJ databases">
        <title>Draft Genome Sequence of Desulfitobacterium hafniense Strain DH, a Sulfate-reducing Bacterium Isolated from Paddy Soils.</title>
        <authorList>
            <person name="Bao P."/>
            <person name="Zhang X."/>
            <person name="Li G."/>
        </authorList>
    </citation>
    <scope>NUCLEOTIDE SEQUENCE [LARGE SCALE GENOMIC DNA]</scope>
    <source>
        <strain evidence="2 3">DH</strain>
    </source>
</reference>
<dbReference type="PATRIC" id="fig|49338.4.peg.2161"/>
<accession>A0A098AZ43</accession>
<evidence type="ECO:0000313" key="1">
    <source>
        <dbReference type="EMBL" id="CDX01894.1"/>
    </source>
</evidence>
<reference evidence="1" key="1">
    <citation type="submission" date="2014-07" db="EMBL/GenBank/DDBJ databases">
        <authorList>
            <person name="Hornung V.Bastian."/>
        </authorList>
    </citation>
    <scope>NUCLEOTIDE SEQUENCE</scope>
    <source>
        <strain evidence="1">PCE-S</strain>
    </source>
</reference>